<dbReference type="Pfam" id="PF00385">
    <property type="entry name" value="Chromo"/>
    <property type="match status" value="1"/>
</dbReference>
<protein>
    <recommendedName>
        <fullName evidence="2">Chromo domain-containing protein</fullName>
    </recommendedName>
</protein>
<accession>A0A024T9J4</accession>
<evidence type="ECO:0000259" key="2">
    <source>
        <dbReference type="PROSITE" id="PS50013"/>
    </source>
</evidence>
<dbReference type="Gene3D" id="2.40.50.40">
    <property type="match status" value="1"/>
</dbReference>
<dbReference type="OrthoDB" id="197493at2759"/>
<feature type="region of interest" description="Disordered" evidence="1">
    <location>
        <begin position="95"/>
        <end position="114"/>
    </location>
</feature>
<dbReference type="InterPro" id="IPR016197">
    <property type="entry name" value="Chromo-like_dom_sf"/>
</dbReference>
<dbReference type="InterPro" id="IPR000953">
    <property type="entry name" value="Chromo/chromo_shadow_dom"/>
</dbReference>
<dbReference type="SUPFAM" id="SSF54160">
    <property type="entry name" value="Chromo domain-like"/>
    <property type="match status" value="1"/>
</dbReference>
<dbReference type="EMBL" id="KI914026">
    <property type="protein sequence ID" value="ETV90674.1"/>
    <property type="molecule type" value="Genomic_DNA"/>
</dbReference>
<dbReference type="AlphaFoldDB" id="A0A024T9J4"/>
<dbReference type="RefSeq" id="XP_008880671.1">
    <property type="nucleotide sequence ID" value="XM_008882449.1"/>
</dbReference>
<organism evidence="3">
    <name type="scientific">Aphanomyces invadans</name>
    <dbReference type="NCBI Taxonomy" id="157072"/>
    <lineage>
        <taxon>Eukaryota</taxon>
        <taxon>Sar</taxon>
        <taxon>Stramenopiles</taxon>
        <taxon>Oomycota</taxon>
        <taxon>Saprolegniomycetes</taxon>
        <taxon>Saprolegniales</taxon>
        <taxon>Verrucalvaceae</taxon>
        <taxon>Aphanomyces</taxon>
    </lineage>
</organism>
<dbReference type="PROSITE" id="PS50013">
    <property type="entry name" value="CHROMO_2"/>
    <property type="match status" value="1"/>
</dbReference>
<evidence type="ECO:0000313" key="3">
    <source>
        <dbReference type="EMBL" id="ETV90674.1"/>
    </source>
</evidence>
<name>A0A024T9J4_9STRA</name>
<proteinExistence type="predicted"/>
<dbReference type="GeneID" id="20091618"/>
<feature type="compositionally biased region" description="Basic and acidic residues" evidence="1">
    <location>
        <begin position="104"/>
        <end position="114"/>
    </location>
</feature>
<sequence>MSHSASNGFSLKTYISIDGKSEVLVKWKGFDVLESSWEPNAQLYEGIPIVLRRWILKHASDEVIQAMREDHEASLGHNLLGEVFRGFEMVPALPIGTRGASQETEDRRRKTEVA</sequence>
<feature type="domain" description="Chromo" evidence="2">
    <location>
        <begin position="1"/>
        <end position="66"/>
    </location>
</feature>
<reference evidence="3" key="1">
    <citation type="submission" date="2013-12" db="EMBL/GenBank/DDBJ databases">
        <title>The Genome Sequence of Aphanomyces invadans NJM9701.</title>
        <authorList>
            <consortium name="The Broad Institute Genomics Platform"/>
            <person name="Russ C."/>
            <person name="Tyler B."/>
            <person name="van West P."/>
            <person name="Dieguez-Uribeondo J."/>
            <person name="Young S.K."/>
            <person name="Zeng Q."/>
            <person name="Gargeya S."/>
            <person name="Fitzgerald M."/>
            <person name="Abouelleil A."/>
            <person name="Alvarado L."/>
            <person name="Chapman S.B."/>
            <person name="Gainer-Dewar J."/>
            <person name="Goldberg J."/>
            <person name="Griggs A."/>
            <person name="Gujja S."/>
            <person name="Hansen M."/>
            <person name="Howarth C."/>
            <person name="Imamovic A."/>
            <person name="Ireland A."/>
            <person name="Larimer J."/>
            <person name="McCowan C."/>
            <person name="Murphy C."/>
            <person name="Pearson M."/>
            <person name="Poon T.W."/>
            <person name="Priest M."/>
            <person name="Roberts A."/>
            <person name="Saif S."/>
            <person name="Shea T."/>
            <person name="Sykes S."/>
            <person name="Wortman J."/>
            <person name="Nusbaum C."/>
            <person name="Birren B."/>
        </authorList>
    </citation>
    <scope>NUCLEOTIDE SEQUENCE [LARGE SCALE GENOMIC DNA]</scope>
    <source>
        <strain evidence="3">NJM9701</strain>
    </source>
</reference>
<dbReference type="VEuPathDB" id="FungiDB:H310_14568"/>
<dbReference type="InterPro" id="IPR023780">
    <property type="entry name" value="Chromo_domain"/>
</dbReference>
<gene>
    <name evidence="3" type="ORF">H310_14568</name>
</gene>
<evidence type="ECO:0000256" key="1">
    <source>
        <dbReference type="SAM" id="MobiDB-lite"/>
    </source>
</evidence>